<dbReference type="PANTHER" id="PTHR43293">
    <property type="entry name" value="ACETATE COA-TRANSFERASE YDIF"/>
    <property type="match status" value="1"/>
</dbReference>
<evidence type="ECO:0000313" key="6">
    <source>
        <dbReference type="Proteomes" id="UP001139179"/>
    </source>
</evidence>
<dbReference type="PANTHER" id="PTHR43293:SF1">
    <property type="entry name" value="ACETATE COA-TRANSFERASE YDIF"/>
    <property type="match status" value="1"/>
</dbReference>
<name>A0A9X2DNN1_9BACI</name>
<dbReference type="RefSeq" id="WP_251222311.1">
    <property type="nucleotide sequence ID" value="NZ_JAMBOL010000003.1"/>
</dbReference>
<proteinExistence type="inferred from homology"/>
<dbReference type="SUPFAM" id="SSF100950">
    <property type="entry name" value="NagB/RpiA/CoA transferase-like"/>
    <property type="match status" value="2"/>
</dbReference>
<dbReference type="GO" id="GO:0008410">
    <property type="term" value="F:CoA-transferase activity"/>
    <property type="evidence" value="ECO:0007669"/>
    <property type="project" value="InterPro"/>
</dbReference>
<dbReference type="PIRSF" id="PIRSF000858">
    <property type="entry name" value="SCOT-t"/>
    <property type="match status" value="1"/>
</dbReference>
<feature type="active site" description="5-glutamyl coenzyme A thioester intermediate" evidence="4">
    <location>
        <position position="320"/>
    </location>
</feature>
<dbReference type="Proteomes" id="UP001139179">
    <property type="component" value="Unassembled WGS sequence"/>
</dbReference>
<dbReference type="AlphaFoldDB" id="A0A9X2DNN1"/>
<comment type="caution">
    <text evidence="5">The sequence shown here is derived from an EMBL/GenBank/DDBJ whole genome shotgun (WGS) entry which is preliminary data.</text>
</comment>
<dbReference type="InterPro" id="IPR014388">
    <property type="entry name" value="3-oxoacid_CoA-transferase"/>
</dbReference>
<sequence length="526" mass="57788">MEVLSAKEAAALIQSGQTISVSGNGEMLLPDEVLQQLEQRYLETEQPDQLTLVYNVIPGAQRSGTGIDRFAHKGMVKRIYAGSYYTLKVDRLNTLIAENEVEAYLVPYGALYNMVRSAAAHQPGILTAVGLHTMVDPRMAQNKLTPRTTEELATVQVIDGQEFLFYKALPSDVAIIRATTADEDGNLSLEHEPNSIGILHQAMAAKNNGGIVIAQVSQLAERGSIHPKTVTVPAIFVDYVVLVPEQMKNMPYNPAWTGDIRLPVKQLAPAPLDYKKVIARRAAMELEPGALVNFGFGVSAGVPQIAAEEGIAEQVIFNVEHGPVGGIPNNKEAFGAGVNMMAVMDAHAIFDFYDAGRLDMTCLGMAQIASDGSINVSKVNGKYNLGGFIDIVHATKKIVFCGSFTAGQLHVAIENQAIRIIHEGRHKKFVRELAHLTFNGREALKKGQEVYYVTERAVFTLTDKGVTLIEIAPGVELERDILQQMEYRPHIAEELTYMDKRIFSPEKIGLDEAERFAGKQSRRYVR</sequence>
<dbReference type="Pfam" id="PF01144">
    <property type="entry name" value="CoA_trans"/>
    <property type="match status" value="1"/>
</dbReference>
<keyword evidence="6" id="KW-1185">Reference proteome</keyword>
<accession>A0A9X2DNN1</accession>
<evidence type="ECO:0000256" key="2">
    <source>
        <dbReference type="ARBA" id="ARBA00022679"/>
    </source>
</evidence>
<evidence type="ECO:0000256" key="3">
    <source>
        <dbReference type="PIRNR" id="PIRNR000858"/>
    </source>
</evidence>
<keyword evidence="2 3" id="KW-0808">Transferase</keyword>
<reference evidence="5" key="1">
    <citation type="submission" date="2022-05" db="EMBL/GenBank/DDBJ databases">
        <title>Comparative Genomics of Spacecraft Associated Microbes.</title>
        <authorList>
            <person name="Tran M.T."/>
            <person name="Wright A."/>
            <person name="Seuylemezian A."/>
            <person name="Eisen J."/>
            <person name="Coil D."/>
        </authorList>
    </citation>
    <scope>NUCLEOTIDE SEQUENCE</scope>
    <source>
        <strain evidence="5">214.1.1</strain>
    </source>
</reference>
<gene>
    <name evidence="5" type="ORF">M3202_05310</name>
</gene>
<evidence type="ECO:0000256" key="1">
    <source>
        <dbReference type="ARBA" id="ARBA00007154"/>
    </source>
</evidence>
<dbReference type="Gene3D" id="3.40.1080.10">
    <property type="entry name" value="Glutaconate Coenzyme A-transferase"/>
    <property type="match status" value="2"/>
</dbReference>
<evidence type="ECO:0000313" key="5">
    <source>
        <dbReference type="EMBL" id="MCM3713492.1"/>
    </source>
</evidence>
<dbReference type="InterPro" id="IPR037171">
    <property type="entry name" value="NagB/RpiA_transferase-like"/>
</dbReference>
<dbReference type="EMBL" id="JAMBOL010000003">
    <property type="protein sequence ID" value="MCM3713492.1"/>
    <property type="molecule type" value="Genomic_DNA"/>
</dbReference>
<comment type="similarity">
    <text evidence="1 3">Belongs to the 3-oxoacid CoA-transferase family.</text>
</comment>
<evidence type="ECO:0000256" key="4">
    <source>
        <dbReference type="PIRSR" id="PIRSR000858-1"/>
    </source>
</evidence>
<dbReference type="SMART" id="SM00882">
    <property type="entry name" value="CoA_trans"/>
    <property type="match status" value="1"/>
</dbReference>
<dbReference type="InterPro" id="IPR004165">
    <property type="entry name" value="CoA_trans_fam_I"/>
</dbReference>
<protein>
    <submittedName>
        <fullName evidence="5">Acyl CoA:acetate/3-ketoacid CoA transferase</fullName>
    </submittedName>
</protein>
<organism evidence="5 6">
    <name type="scientific">Halalkalibacter oceani</name>
    <dbReference type="NCBI Taxonomy" id="1653776"/>
    <lineage>
        <taxon>Bacteria</taxon>
        <taxon>Bacillati</taxon>
        <taxon>Bacillota</taxon>
        <taxon>Bacilli</taxon>
        <taxon>Bacillales</taxon>
        <taxon>Bacillaceae</taxon>
        <taxon>Halalkalibacter</taxon>
    </lineage>
</organism>
<dbReference type="GO" id="GO:0046952">
    <property type="term" value="P:ketone body catabolic process"/>
    <property type="evidence" value="ECO:0007669"/>
    <property type="project" value="InterPro"/>
</dbReference>